<dbReference type="Pfam" id="PF06969">
    <property type="entry name" value="HemN_C"/>
    <property type="match status" value="1"/>
</dbReference>
<dbReference type="InterPro" id="IPR010723">
    <property type="entry name" value="HemN_C"/>
</dbReference>
<dbReference type="RefSeq" id="WP_307913478.1">
    <property type="nucleotide sequence ID" value="NZ_JAVFJF020000013.1"/>
</dbReference>
<comment type="function">
    <text evidence="13">Involved in the heme biosynthesis. Catalyzes the anaerobic oxidative decarboxylation of propionate groups of rings A and B of coproporphyrinogen III to yield the vinyl groups in protoporphyrinogen IX.</text>
</comment>
<evidence type="ECO:0000256" key="9">
    <source>
        <dbReference type="ARBA" id="ARBA00023002"/>
    </source>
</evidence>
<gene>
    <name evidence="17" type="primary">hemN</name>
    <name evidence="17" type="ORF">QCL97_008345</name>
</gene>
<evidence type="ECO:0000256" key="2">
    <source>
        <dbReference type="ARBA" id="ARBA00004785"/>
    </source>
</evidence>
<dbReference type="InterPro" id="IPR007197">
    <property type="entry name" value="rSAM"/>
</dbReference>
<feature type="domain" description="Radical SAM core" evidence="16">
    <location>
        <begin position="57"/>
        <end position="291"/>
    </location>
</feature>
<dbReference type="PIRSF" id="PIRSF000167">
    <property type="entry name" value="HemN"/>
    <property type="match status" value="1"/>
</dbReference>
<comment type="cofactor">
    <cofactor evidence="15">
        <name>[4Fe-4S] cluster</name>
        <dbReference type="ChEBI" id="CHEBI:49883"/>
    </cofactor>
    <text evidence="15">Binds 1 [4Fe-4S] cluster. The cluster is coordinated with 3 cysteines and an exchangeable S-adenosyl-L-methionine.</text>
</comment>
<comment type="similarity">
    <text evidence="3 15">Belongs to the anaerobic coproporphyrinogen-III oxidase family.</text>
</comment>
<keyword evidence="12 15" id="KW-0627">Porphyrin biosynthesis</keyword>
<comment type="caution">
    <text evidence="17">The sequence shown here is derived from an EMBL/GenBank/DDBJ whole genome shotgun (WGS) entry which is preliminary data.</text>
</comment>
<comment type="subcellular location">
    <subcellularLocation>
        <location evidence="1 15">Cytoplasm</location>
    </subcellularLocation>
</comment>
<dbReference type="CDD" id="cd01335">
    <property type="entry name" value="Radical_SAM"/>
    <property type="match status" value="1"/>
</dbReference>
<evidence type="ECO:0000256" key="4">
    <source>
        <dbReference type="ARBA" id="ARBA00011245"/>
    </source>
</evidence>
<dbReference type="NCBIfam" id="TIGR00538">
    <property type="entry name" value="hemN"/>
    <property type="match status" value="1"/>
</dbReference>
<keyword evidence="6 15" id="KW-0963">Cytoplasm</keyword>
<protein>
    <recommendedName>
        <fullName evidence="15">Coproporphyrinogen-III oxidase</fullName>
        <ecNumber evidence="15">1.3.98.3</ecNumber>
    </recommendedName>
</protein>
<reference evidence="17 18" key="1">
    <citation type="submission" date="2023-12" db="EMBL/GenBank/DDBJ databases">
        <title>Evaluation and characterization of a potential secondary metabolite violacein from indigenous Chromobacterium amazonense SAM215.</title>
        <authorList>
            <person name="Tarafdar M.R."/>
            <person name="Abedin S.M."/>
            <person name="Atiqua A."/>
            <person name="Saha A."/>
            <person name="Khan S.N."/>
        </authorList>
    </citation>
    <scope>NUCLEOTIDE SEQUENCE [LARGE SCALE GENOMIC DNA]</scope>
    <source>
        <strain evidence="17 18">SAM215</strain>
    </source>
</reference>
<keyword evidence="11 15" id="KW-0411">Iron-sulfur</keyword>
<evidence type="ECO:0000313" key="18">
    <source>
        <dbReference type="Proteomes" id="UP001224516"/>
    </source>
</evidence>
<proteinExistence type="inferred from homology"/>
<dbReference type="PANTHER" id="PTHR13932">
    <property type="entry name" value="COPROPORPHYRINIGEN III OXIDASE"/>
    <property type="match status" value="1"/>
</dbReference>
<dbReference type="InterPro" id="IPR004558">
    <property type="entry name" value="Coprogen_oxidase_HemN"/>
</dbReference>
<dbReference type="InterPro" id="IPR034505">
    <property type="entry name" value="Coproporphyrinogen-III_oxidase"/>
</dbReference>
<comment type="subunit">
    <text evidence="4">Monomer.</text>
</comment>
<evidence type="ECO:0000256" key="6">
    <source>
        <dbReference type="ARBA" id="ARBA00022490"/>
    </source>
</evidence>
<keyword evidence="7 15" id="KW-0949">S-adenosyl-L-methionine</keyword>
<evidence type="ECO:0000256" key="3">
    <source>
        <dbReference type="ARBA" id="ARBA00005493"/>
    </source>
</evidence>
<evidence type="ECO:0000256" key="10">
    <source>
        <dbReference type="ARBA" id="ARBA00023004"/>
    </source>
</evidence>
<comment type="pathway">
    <text evidence="2 15">Porphyrin-containing compound metabolism; protoporphyrin-IX biosynthesis; protoporphyrinogen-IX from coproporphyrinogen-III (AdoMet route): step 1/1.</text>
</comment>
<evidence type="ECO:0000256" key="14">
    <source>
        <dbReference type="ARBA" id="ARBA00048321"/>
    </source>
</evidence>
<evidence type="ECO:0000256" key="8">
    <source>
        <dbReference type="ARBA" id="ARBA00022723"/>
    </source>
</evidence>
<dbReference type="Pfam" id="PF04055">
    <property type="entry name" value="Radical_SAM"/>
    <property type="match status" value="1"/>
</dbReference>
<evidence type="ECO:0000256" key="15">
    <source>
        <dbReference type="PIRNR" id="PIRNR000167"/>
    </source>
</evidence>
<organism evidence="17 18">
    <name type="scientific">Chromobacterium amazonense</name>
    <dbReference type="NCBI Taxonomy" id="1382803"/>
    <lineage>
        <taxon>Bacteria</taxon>
        <taxon>Pseudomonadati</taxon>
        <taxon>Pseudomonadota</taxon>
        <taxon>Betaproteobacteria</taxon>
        <taxon>Neisseriales</taxon>
        <taxon>Chromobacteriaceae</taxon>
        <taxon>Chromobacterium</taxon>
    </lineage>
</organism>
<dbReference type="InterPro" id="IPR023404">
    <property type="entry name" value="rSAM_horseshoe"/>
</dbReference>
<comment type="catalytic activity">
    <reaction evidence="14 15">
        <text>coproporphyrinogen III + 2 S-adenosyl-L-methionine = protoporphyrinogen IX + 2 5'-deoxyadenosine + 2 L-methionine + 2 CO2</text>
        <dbReference type="Rhea" id="RHEA:15425"/>
        <dbReference type="ChEBI" id="CHEBI:16526"/>
        <dbReference type="ChEBI" id="CHEBI:17319"/>
        <dbReference type="ChEBI" id="CHEBI:57307"/>
        <dbReference type="ChEBI" id="CHEBI:57309"/>
        <dbReference type="ChEBI" id="CHEBI:57844"/>
        <dbReference type="ChEBI" id="CHEBI:59789"/>
        <dbReference type="EC" id="1.3.98.3"/>
    </reaction>
</comment>
<sequence length="468" mass="53374">MKTTHPYSPAHFEFDRELIERLDGSGPRYTSYPTADRFTSNFSESDYLLRLKQRRIGANRKPLSLYVHIPFCNTVCFYCACNKIITKDKSKADIYLGYLEKEIRLVAEQLGCREKVIQLHFGGGTPTFLSDAQLERLMGMLSTHFEFMPDGEYSIEIDPRKVSRETMQKLAEYGFNRISVGVQDFEPAVQKAVNRVQSEEETRAVIEAGRAAGIQSVSLDLIYGLPLQSRESMLRTLETALALDPDRLALYNYAHLPTVFMPQRRIHEADLPPAGVKLDILQDAVKMLTDAGYVFIGMDHFAKPDDELAVALRQGRLQRNFQGYSTHADCDMLGFGVSSIGKIGACYTQNDKTLEGYYAALDQKKLPVVRGLTLDNDDVLRRTIIQGLMCRFSLSVEAIEEIYGINFAQYFTEEMPQIRVFQQQGLLSFDGDFLMVEPKGRFLIRNIAMIFDRHLRERQTHARYSKTI</sequence>
<keyword evidence="10 15" id="KW-0408">Iron</keyword>
<dbReference type="PANTHER" id="PTHR13932:SF6">
    <property type="entry name" value="OXYGEN-INDEPENDENT COPROPORPHYRINOGEN III OXIDASE"/>
    <property type="match status" value="1"/>
</dbReference>
<keyword evidence="9 15" id="KW-0560">Oxidoreductase</keyword>
<evidence type="ECO:0000256" key="5">
    <source>
        <dbReference type="ARBA" id="ARBA00022485"/>
    </source>
</evidence>
<evidence type="ECO:0000256" key="11">
    <source>
        <dbReference type="ARBA" id="ARBA00023014"/>
    </source>
</evidence>
<dbReference type="PROSITE" id="PS51918">
    <property type="entry name" value="RADICAL_SAM"/>
    <property type="match status" value="1"/>
</dbReference>
<evidence type="ECO:0000256" key="7">
    <source>
        <dbReference type="ARBA" id="ARBA00022691"/>
    </source>
</evidence>
<dbReference type="SFLD" id="SFLDS00029">
    <property type="entry name" value="Radical_SAM"/>
    <property type="match status" value="1"/>
</dbReference>
<dbReference type="InterPro" id="IPR058240">
    <property type="entry name" value="rSAM_sf"/>
</dbReference>
<dbReference type="SUPFAM" id="SSF102114">
    <property type="entry name" value="Radical SAM enzymes"/>
    <property type="match status" value="1"/>
</dbReference>
<keyword evidence="18" id="KW-1185">Reference proteome</keyword>
<dbReference type="SMART" id="SM00729">
    <property type="entry name" value="Elp3"/>
    <property type="match status" value="1"/>
</dbReference>
<dbReference type="EMBL" id="JAVFJF020000013">
    <property type="protein sequence ID" value="MEJ8674731.1"/>
    <property type="molecule type" value="Genomic_DNA"/>
</dbReference>
<evidence type="ECO:0000259" key="16">
    <source>
        <dbReference type="PROSITE" id="PS51918"/>
    </source>
</evidence>
<evidence type="ECO:0000256" key="12">
    <source>
        <dbReference type="ARBA" id="ARBA00023244"/>
    </source>
</evidence>
<dbReference type="Gene3D" id="3.80.30.20">
    <property type="entry name" value="tm_1862 like domain"/>
    <property type="match status" value="1"/>
</dbReference>
<dbReference type="EC" id="1.3.98.3" evidence="15"/>
<accession>A0ABU8V0S2</accession>
<keyword evidence="8 15" id="KW-0479">Metal-binding</keyword>
<evidence type="ECO:0000256" key="13">
    <source>
        <dbReference type="ARBA" id="ARBA00024295"/>
    </source>
</evidence>
<dbReference type="GO" id="GO:0051989">
    <property type="term" value="F:coproporphyrinogen dehydrogenase activity"/>
    <property type="evidence" value="ECO:0007669"/>
    <property type="project" value="UniProtKB-EC"/>
</dbReference>
<evidence type="ECO:0000256" key="1">
    <source>
        <dbReference type="ARBA" id="ARBA00004496"/>
    </source>
</evidence>
<evidence type="ECO:0000313" key="17">
    <source>
        <dbReference type="EMBL" id="MEJ8674731.1"/>
    </source>
</evidence>
<name>A0ABU8V0S2_9NEIS</name>
<dbReference type="SFLD" id="SFLDG01065">
    <property type="entry name" value="anaerobic_coproporphyrinogen-I"/>
    <property type="match status" value="1"/>
</dbReference>
<dbReference type="InterPro" id="IPR006638">
    <property type="entry name" value="Elp3/MiaA/NifB-like_rSAM"/>
</dbReference>
<dbReference type="Proteomes" id="UP001224516">
    <property type="component" value="Unassembled WGS sequence"/>
</dbReference>
<keyword evidence="5 15" id="KW-0004">4Fe-4S</keyword>
<dbReference type="Gene3D" id="1.10.10.920">
    <property type="match status" value="1"/>
</dbReference>